<dbReference type="RefSeq" id="XP_016929891.3">
    <property type="nucleotide sequence ID" value="XM_017074402.4"/>
</dbReference>
<dbReference type="GeneID" id="108009770"/>
<reference evidence="2 3" key="1">
    <citation type="submission" date="2025-05" db="UniProtKB">
        <authorList>
            <consortium name="RefSeq"/>
        </authorList>
    </citation>
    <scope>NUCLEOTIDE SEQUENCE [LARGE SCALE GENOMIC DNA]</scope>
</reference>
<proteinExistence type="predicted"/>
<evidence type="ECO:0000313" key="2">
    <source>
        <dbReference type="Proteomes" id="UP001652628"/>
    </source>
</evidence>
<gene>
    <name evidence="3 4" type="primary">LOC108009770</name>
</gene>
<dbReference type="Proteomes" id="UP001652628">
    <property type="component" value="Chromosome 2L"/>
</dbReference>
<sequence>MFPDDFDVEPFNPFNVGPPNSGARSDFKIPTCVTYPPPVFVAKPEYLQAESKPKLGTTKLGEVAISKAINEEMAVAKKQAAAIHEKDRIDAGGVSRTKLAKDSRSKEAVAKDSLRTLMPVRSSRQASGEGRANFQVSASDSSVASKASSVPRQSQASIDAKASKTSRAKSEVSNRSSSNTTLTPKSILKTPKTSESAKVSFTAIKSKVSDKSSETGTHRSVKSKTEESPSEPSVKPQKTDSVSQHSIKTENQDSQKGVSQEQPASDLIFKNSKAMASETNFKSKTNTSSVLPESKDGPSYIQSETALSYRQSLNQQAAELADRLNAGNENFRRYNSVARNHSIAVPQKLSQGDRMTFWFSDAVLS</sequence>
<organism evidence="2 3">
    <name type="scientific">Drosophila suzukii</name>
    <name type="common">Spotted-wing drosophila fruit fly</name>
    <dbReference type="NCBI Taxonomy" id="28584"/>
    <lineage>
        <taxon>Eukaryota</taxon>
        <taxon>Metazoa</taxon>
        <taxon>Ecdysozoa</taxon>
        <taxon>Arthropoda</taxon>
        <taxon>Hexapoda</taxon>
        <taxon>Insecta</taxon>
        <taxon>Pterygota</taxon>
        <taxon>Neoptera</taxon>
        <taxon>Endopterygota</taxon>
        <taxon>Diptera</taxon>
        <taxon>Brachycera</taxon>
        <taxon>Muscomorpha</taxon>
        <taxon>Ephydroidea</taxon>
        <taxon>Drosophilidae</taxon>
        <taxon>Drosophila</taxon>
        <taxon>Sophophora</taxon>
    </lineage>
</organism>
<dbReference type="AlphaFoldDB" id="A0AB39Z7X5"/>
<protein>
    <submittedName>
        <fullName evidence="3 4">Brain acid soluble protein 1 homolog</fullName>
    </submittedName>
</protein>
<name>A0AB39Z7X5_DROSZ</name>
<evidence type="ECO:0000313" key="3">
    <source>
        <dbReference type="RefSeq" id="XP_016929891.3"/>
    </source>
</evidence>
<feature type="compositionally biased region" description="Low complexity" evidence="1">
    <location>
        <begin position="136"/>
        <end position="150"/>
    </location>
</feature>
<accession>A0AB39Z7X5</accession>
<feature type="compositionally biased region" description="Basic and acidic residues" evidence="1">
    <location>
        <begin position="207"/>
        <end position="227"/>
    </location>
</feature>
<evidence type="ECO:0000256" key="1">
    <source>
        <dbReference type="SAM" id="MobiDB-lite"/>
    </source>
</evidence>
<dbReference type="RefSeq" id="XP_070855162.1">
    <property type="nucleotide sequence ID" value="XM_070999061.1"/>
</dbReference>
<keyword evidence="2" id="KW-1185">Reference proteome</keyword>
<feature type="compositionally biased region" description="Basic and acidic residues" evidence="1">
    <location>
        <begin position="99"/>
        <end position="114"/>
    </location>
</feature>
<feature type="region of interest" description="Disordered" evidence="1">
    <location>
        <begin position="1"/>
        <end position="26"/>
    </location>
</feature>
<feature type="compositionally biased region" description="Polar residues" evidence="1">
    <location>
        <begin position="254"/>
        <end position="263"/>
    </location>
</feature>
<feature type="compositionally biased region" description="Polar residues" evidence="1">
    <location>
        <begin position="171"/>
        <end position="184"/>
    </location>
</feature>
<evidence type="ECO:0000313" key="4">
    <source>
        <dbReference type="RefSeq" id="XP_070855162.1"/>
    </source>
</evidence>
<feature type="region of interest" description="Disordered" evidence="1">
    <location>
        <begin position="82"/>
        <end position="263"/>
    </location>
</feature>